<evidence type="ECO:0000313" key="7">
    <source>
        <dbReference type="Proteomes" id="UP000324632"/>
    </source>
</evidence>
<gene>
    <name evidence="6" type="ORF">E1301_Tti020935</name>
</gene>
<dbReference type="InterPro" id="IPR000569">
    <property type="entry name" value="HECT_dom"/>
</dbReference>
<feature type="domain" description="HECT" evidence="5">
    <location>
        <begin position="53"/>
        <end position="81"/>
    </location>
</feature>
<dbReference type="SUPFAM" id="SSF56204">
    <property type="entry name" value="Hect, E3 ligase catalytic domain"/>
    <property type="match status" value="1"/>
</dbReference>
<name>A0A5A9MXN6_9TELE</name>
<dbReference type="EMBL" id="SOYY01000025">
    <property type="protein sequence ID" value="KAA0702524.1"/>
    <property type="molecule type" value="Genomic_DNA"/>
</dbReference>
<evidence type="ECO:0000256" key="1">
    <source>
        <dbReference type="ARBA" id="ARBA00022679"/>
    </source>
</evidence>
<evidence type="ECO:0000259" key="5">
    <source>
        <dbReference type="PROSITE" id="PS50237"/>
    </source>
</evidence>
<evidence type="ECO:0000256" key="2">
    <source>
        <dbReference type="ARBA" id="ARBA00022786"/>
    </source>
</evidence>
<feature type="region of interest" description="Disordered" evidence="4">
    <location>
        <begin position="109"/>
        <end position="130"/>
    </location>
</feature>
<proteinExistence type="predicted"/>
<dbReference type="PROSITE" id="PS50237">
    <property type="entry name" value="HECT"/>
    <property type="match status" value="1"/>
</dbReference>
<sequence length="130" mass="14711">MGILESDQPTQLDGASSTGQLEVSEEPETVKDTKYVKVRRVNIVKDVLEIFIEPEVAKKALRIEFINENAIDDDGVSRELYTAFWEDFLTQCEGEASVVSELTNDLKLSHERENEKAEGVKPPHTDEKFL</sequence>
<accession>A0A5A9MXN6</accession>
<keyword evidence="2 3" id="KW-0833">Ubl conjugation pathway</keyword>
<dbReference type="InterPro" id="IPR035983">
    <property type="entry name" value="Hect_E3_ubiquitin_ligase"/>
</dbReference>
<keyword evidence="1" id="KW-0808">Transferase</keyword>
<dbReference type="Proteomes" id="UP000324632">
    <property type="component" value="Chromosome 25"/>
</dbReference>
<feature type="region of interest" description="Disordered" evidence="4">
    <location>
        <begin position="1"/>
        <end position="28"/>
    </location>
</feature>
<dbReference type="GO" id="GO:0004842">
    <property type="term" value="F:ubiquitin-protein transferase activity"/>
    <property type="evidence" value="ECO:0007669"/>
    <property type="project" value="InterPro"/>
</dbReference>
<comment type="caution">
    <text evidence="3">Lacks conserved residue(s) required for the propagation of feature annotation.</text>
</comment>
<reference evidence="6 7" key="1">
    <citation type="journal article" date="2019" name="Mol. Ecol. Resour.">
        <title>Chromosome-level genome assembly of Triplophysa tibetana, a fish adapted to the harsh high-altitude environment of the Tibetan Plateau.</title>
        <authorList>
            <person name="Yang X."/>
            <person name="Liu H."/>
            <person name="Ma Z."/>
            <person name="Zou Y."/>
            <person name="Zou M."/>
            <person name="Mao Y."/>
            <person name="Li X."/>
            <person name="Wang H."/>
            <person name="Chen T."/>
            <person name="Wang W."/>
            <person name="Yang R."/>
        </authorList>
    </citation>
    <scope>NUCLEOTIDE SEQUENCE [LARGE SCALE GENOMIC DNA]</scope>
    <source>
        <strain evidence="6">TTIB1903HZAU</strain>
        <tissue evidence="6">Muscle</tissue>
    </source>
</reference>
<evidence type="ECO:0000256" key="4">
    <source>
        <dbReference type="SAM" id="MobiDB-lite"/>
    </source>
</evidence>
<dbReference type="Gene3D" id="3.90.1750.10">
    <property type="entry name" value="Hect, E3 ligase catalytic domains"/>
    <property type="match status" value="1"/>
</dbReference>
<organism evidence="6 7">
    <name type="scientific">Triplophysa tibetana</name>
    <dbReference type="NCBI Taxonomy" id="1572043"/>
    <lineage>
        <taxon>Eukaryota</taxon>
        <taxon>Metazoa</taxon>
        <taxon>Chordata</taxon>
        <taxon>Craniata</taxon>
        <taxon>Vertebrata</taxon>
        <taxon>Euteleostomi</taxon>
        <taxon>Actinopterygii</taxon>
        <taxon>Neopterygii</taxon>
        <taxon>Teleostei</taxon>
        <taxon>Ostariophysi</taxon>
        <taxon>Cypriniformes</taxon>
        <taxon>Nemacheilidae</taxon>
        <taxon>Triplophysa</taxon>
    </lineage>
</organism>
<comment type="caution">
    <text evidence="6">The sequence shown here is derived from an EMBL/GenBank/DDBJ whole genome shotgun (WGS) entry which is preliminary data.</text>
</comment>
<evidence type="ECO:0000313" key="6">
    <source>
        <dbReference type="EMBL" id="KAA0702524.1"/>
    </source>
</evidence>
<dbReference type="AlphaFoldDB" id="A0A5A9MXN6"/>
<protein>
    <recommendedName>
        <fullName evidence="5">HECT domain-containing protein</fullName>
    </recommendedName>
</protein>
<feature type="compositionally biased region" description="Polar residues" evidence="4">
    <location>
        <begin position="7"/>
        <end position="21"/>
    </location>
</feature>
<evidence type="ECO:0000256" key="3">
    <source>
        <dbReference type="PROSITE-ProRule" id="PRU00104"/>
    </source>
</evidence>
<keyword evidence="7" id="KW-1185">Reference proteome</keyword>